<accession>A0A023BDR0</accession>
<gene>
    <name evidence="2" type="ORF">GNI_003510</name>
</gene>
<name>A0A023BDR0_GRENI</name>
<feature type="transmembrane region" description="Helical" evidence="1">
    <location>
        <begin position="6"/>
        <end position="25"/>
    </location>
</feature>
<evidence type="ECO:0000313" key="2">
    <source>
        <dbReference type="EMBL" id="EZG89011.1"/>
    </source>
</evidence>
<sequence>MSLTTNGTYSAGPLGLIVGFILGYHRHEQNMRRRRVRIDSIDSSGTGYDHVAEYDLTSYGSQTTAHQPGYEPRSLI</sequence>
<keyword evidence="1 2" id="KW-0812">Transmembrane</keyword>
<dbReference type="GeneID" id="22910379"/>
<evidence type="ECO:0000256" key="1">
    <source>
        <dbReference type="SAM" id="Phobius"/>
    </source>
</evidence>
<reference evidence="2" key="1">
    <citation type="submission" date="2013-12" db="EMBL/GenBank/DDBJ databases">
        <authorList>
            <person name="Omoto C.K."/>
            <person name="Sibley D."/>
            <person name="Venepally P."/>
            <person name="Hadjithomas M."/>
            <person name="Karamycheva S."/>
            <person name="Brunk B."/>
            <person name="Roos D."/>
            <person name="Caler E."/>
            <person name="Lorenzi H."/>
        </authorList>
    </citation>
    <scope>NUCLEOTIDE SEQUENCE</scope>
</reference>
<keyword evidence="3" id="KW-1185">Reference proteome</keyword>
<dbReference type="VEuPathDB" id="CryptoDB:GNI_003510"/>
<keyword evidence="1" id="KW-0472">Membrane</keyword>
<protein>
    <submittedName>
        <fullName evidence="2">Transmembrane protein</fullName>
    </submittedName>
</protein>
<proteinExistence type="predicted"/>
<dbReference type="EMBL" id="AFNH02000030">
    <property type="protein sequence ID" value="EZG89011.1"/>
    <property type="molecule type" value="Genomic_DNA"/>
</dbReference>
<dbReference type="Proteomes" id="UP000019763">
    <property type="component" value="Unassembled WGS sequence"/>
</dbReference>
<comment type="caution">
    <text evidence="2">The sequence shown here is derived from an EMBL/GenBank/DDBJ whole genome shotgun (WGS) entry which is preliminary data.</text>
</comment>
<organism evidence="2 3">
    <name type="scientific">Gregarina niphandrodes</name>
    <name type="common">Septate eugregarine</name>
    <dbReference type="NCBI Taxonomy" id="110365"/>
    <lineage>
        <taxon>Eukaryota</taxon>
        <taxon>Sar</taxon>
        <taxon>Alveolata</taxon>
        <taxon>Apicomplexa</taxon>
        <taxon>Conoidasida</taxon>
        <taxon>Gregarinasina</taxon>
        <taxon>Eugregarinorida</taxon>
        <taxon>Gregarinidae</taxon>
        <taxon>Gregarina</taxon>
    </lineage>
</organism>
<dbReference type="AlphaFoldDB" id="A0A023BDR0"/>
<evidence type="ECO:0000313" key="3">
    <source>
        <dbReference type="Proteomes" id="UP000019763"/>
    </source>
</evidence>
<dbReference type="RefSeq" id="XP_011128518.1">
    <property type="nucleotide sequence ID" value="XM_011130216.1"/>
</dbReference>
<keyword evidence="1" id="KW-1133">Transmembrane helix</keyword>